<feature type="compositionally biased region" description="Basic residues" evidence="1">
    <location>
        <begin position="118"/>
        <end position="130"/>
    </location>
</feature>
<feature type="region of interest" description="Disordered" evidence="1">
    <location>
        <begin position="118"/>
        <end position="154"/>
    </location>
</feature>
<organism evidence="2 3">
    <name type="scientific">Zizania palustris</name>
    <name type="common">Northern wild rice</name>
    <dbReference type="NCBI Taxonomy" id="103762"/>
    <lineage>
        <taxon>Eukaryota</taxon>
        <taxon>Viridiplantae</taxon>
        <taxon>Streptophyta</taxon>
        <taxon>Embryophyta</taxon>
        <taxon>Tracheophyta</taxon>
        <taxon>Spermatophyta</taxon>
        <taxon>Magnoliopsida</taxon>
        <taxon>Liliopsida</taxon>
        <taxon>Poales</taxon>
        <taxon>Poaceae</taxon>
        <taxon>BOP clade</taxon>
        <taxon>Oryzoideae</taxon>
        <taxon>Oryzeae</taxon>
        <taxon>Zizaniinae</taxon>
        <taxon>Zizania</taxon>
    </lineage>
</organism>
<accession>A0A8J6C1F2</accession>
<evidence type="ECO:0000313" key="2">
    <source>
        <dbReference type="EMBL" id="KAG8099791.1"/>
    </source>
</evidence>
<gene>
    <name evidence="2" type="ORF">GUJ93_ZPchr0013g36209</name>
</gene>
<dbReference type="EMBL" id="JAAALK010000079">
    <property type="protein sequence ID" value="KAG8099791.1"/>
    <property type="molecule type" value="Genomic_DNA"/>
</dbReference>
<protein>
    <submittedName>
        <fullName evidence="2">Uncharacterized protein</fullName>
    </submittedName>
</protein>
<proteinExistence type="predicted"/>
<evidence type="ECO:0000256" key="1">
    <source>
        <dbReference type="SAM" id="MobiDB-lite"/>
    </source>
</evidence>
<feature type="region of interest" description="Disordered" evidence="1">
    <location>
        <begin position="25"/>
        <end position="71"/>
    </location>
</feature>
<sequence>MLSVAINDKINRQGRLSSVTVTACGGGPGQFRNQRAGARKEPATRTGQPALQRPQARGGERRSSSYTKRIERRRASAGGVAGLTVGEVVRLLAVRLAVGAFLHVAASGAISDASARIRRGNTAPRRRRYRRGSDGTTLMLRPGSGPSLAQTPAPKSWLKKYCTGNQRDQLC</sequence>
<keyword evidence="3" id="KW-1185">Reference proteome</keyword>
<reference evidence="2" key="2">
    <citation type="submission" date="2021-02" db="EMBL/GenBank/DDBJ databases">
        <authorList>
            <person name="Kimball J.A."/>
            <person name="Haas M.W."/>
            <person name="Macchietto M."/>
            <person name="Kono T."/>
            <person name="Duquette J."/>
            <person name="Shao M."/>
        </authorList>
    </citation>
    <scope>NUCLEOTIDE SEQUENCE</scope>
    <source>
        <tissue evidence="2">Fresh leaf tissue</tissue>
    </source>
</reference>
<evidence type="ECO:0000313" key="3">
    <source>
        <dbReference type="Proteomes" id="UP000729402"/>
    </source>
</evidence>
<dbReference type="AlphaFoldDB" id="A0A8J6C1F2"/>
<reference evidence="2" key="1">
    <citation type="journal article" date="2021" name="bioRxiv">
        <title>Whole Genome Assembly and Annotation of Northern Wild Rice, Zizania palustris L., Supports a Whole Genome Duplication in the Zizania Genus.</title>
        <authorList>
            <person name="Haas M."/>
            <person name="Kono T."/>
            <person name="Macchietto M."/>
            <person name="Millas R."/>
            <person name="McGilp L."/>
            <person name="Shao M."/>
            <person name="Duquette J."/>
            <person name="Hirsch C.N."/>
            <person name="Kimball J."/>
        </authorList>
    </citation>
    <scope>NUCLEOTIDE SEQUENCE</scope>
    <source>
        <tissue evidence="2">Fresh leaf tissue</tissue>
    </source>
</reference>
<dbReference type="Proteomes" id="UP000729402">
    <property type="component" value="Unassembled WGS sequence"/>
</dbReference>
<comment type="caution">
    <text evidence="2">The sequence shown here is derived from an EMBL/GenBank/DDBJ whole genome shotgun (WGS) entry which is preliminary data.</text>
</comment>
<name>A0A8J6C1F2_ZIZPA</name>